<name>A0A101QME4_STRCK</name>
<proteinExistence type="predicted"/>
<accession>A0A101QME4</accession>
<sequence>MIDIEASPQLTSEETEAAARLIALAEALGLEPLDLDEAVHDAAARYASDESNTGSWDDVDSDAAYDEAGRQAADLNNSGMDNQIRYLVAQCGADRTEVHIRAAAGQHHA</sequence>
<dbReference type="RefSeq" id="WP_059261718.1">
    <property type="nucleotide sequence ID" value="NZ_KQ948351.1"/>
</dbReference>
<feature type="region of interest" description="Disordered" evidence="1">
    <location>
        <begin position="45"/>
        <end position="76"/>
    </location>
</feature>
<organism evidence="2 3">
    <name type="scientific">Streptomyces corchorusii</name>
    <name type="common">Streptomyces chibaensis</name>
    <dbReference type="NCBI Taxonomy" id="1903"/>
    <lineage>
        <taxon>Bacteria</taxon>
        <taxon>Bacillati</taxon>
        <taxon>Actinomycetota</taxon>
        <taxon>Actinomycetes</taxon>
        <taxon>Kitasatosporales</taxon>
        <taxon>Streptomycetaceae</taxon>
        <taxon>Streptomyces</taxon>
    </lineage>
</organism>
<evidence type="ECO:0000256" key="1">
    <source>
        <dbReference type="SAM" id="MobiDB-lite"/>
    </source>
</evidence>
<dbReference type="EMBL" id="LMWP01000002">
    <property type="protein sequence ID" value="KUN32507.1"/>
    <property type="molecule type" value="Genomic_DNA"/>
</dbReference>
<evidence type="ECO:0000313" key="2">
    <source>
        <dbReference type="EMBL" id="KUN32507.1"/>
    </source>
</evidence>
<gene>
    <name evidence="2" type="ORF">AQJ11_02990</name>
</gene>
<protein>
    <submittedName>
        <fullName evidence="2">Uncharacterized protein</fullName>
    </submittedName>
</protein>
<reference evidence="2 3" key="1">
    <citation type="submission" date="2015-10" db="EMBL/GenBank/DDBJ databases">
        <title>Draft genome sequence of Streptomyces corchorusii DSM 40340, type strain for the species Streptomyces corchorusii.</title>
        <authorList>
            <person name="Ruckert C."/>
            <person name="Winkler A."/>
            <person name="Kalinowski J."/>
            <person name="Kampfer P."/>
            <person name="Glaeser S."/>
        </authorList>
    </citation>
    <scope>NUCLEOTIDE SEQUENCE [LARGE SCALE GENOMIC DNA]</scope>
    <source>
        <strain evidence="2 3">DSM 40340</strain>
    </source>
</reference>
<dbReference type="Proteomes" id="UP000053398">
    <property type="component" value="Unassembled WGS sequence"/>
</dbReference>
<comment type="caution">
    <text evidence="2">The sequence shown here is derived from an EMBL/GenBank/DDBJ whole genome shotgun (WGS) entry which is preliminary data.</text>
</comment>
<keyword evidence="3" id="KW-1185">Reference proteome</keyword>
<evidence type="ECO:0000313" key="3">
    <source>
        <dbReference type="Proteomes" id="UP000053398"/>
    </source>
</evidence>
<dbReference type="AlphaFoldDB" id="A0A101QME4"/>